<dbReference type="PROSITE" id="PS50930">
    <property type="entry name" value="HTH_LYTTR"/>
    <property type="match status" value="1"/>
</dbReference>
<dbReference type="GO" id="GO:0003677">
    <property type="term" value="F:DNA binding"/>
    <property type="evidence" value="ECO:0007669"/>
    <property type="project" value="InterPro"/>
</dbReference>
<dbReference type="SMART" id="SM00850">
    <property type="entry name" value="LytTR"/>
    <property type="match status" value="1"/>
</dbReference>
<proteinExistence type="predicted"/>
<accession>A0A372NM61</accession>
<dbReference type="Gene3D" id="2.40.50.1020">
    <property type="entry name" value="LytTr DNA-binding domain"/>
    <property type="match status" value="1"/>
</dbReference>
<organism evidence="2 3">
    <name type="scientific">Mucilaginibacter conchicola</name>
    <dbReference type="NCBI Taxonomy" id="2303333"/>
    <lineage>
        <taxon>Bacteria</taxon>
        <taxon>Pseudomonadati</taxon>
        <taxon>Bacteroidota</taxon>
        <taxon>Sphingobacteriia</taxon>
        <taxon>Sphingobacteriales</taxon>
        <taxon>Sphingobacteriaceae</taxon>
        <taxon>Mucilaginibacter</taxon>
    </lineage>
</organism>
<dbReference type="EMBL" id="QWDC01000005">
    <property type="protein sequence ID" value="RFZ90039.1"/>
    <property type="molecule type" value="Genomic_DNA"/>
</dbReference>
<dbReference type="Pfam" id="PF04397">
    <property type="entry name" value="LytTR"/>
    <property type="match status" value="1"/>
</dbReference>
<evidence type="ECO:0000313" key="2">
    <source>
        <dbReference type="EMBL" id="RFZ90039.1"/>
    </source>
</evidence>
<name>A0A372NM61_9SPHI</name>
<sequence>MSNLFENLSILDLQGSGFGQEMIFVKDHLLYIPGMNAVRPKDVKTAESLLFKRLISQEWPAILTPNYPEREEDVKPKAEAAKPVTAKTSFLVFKHQKYTTVQTENIAYFYVRNDSVSLMGFDQEEYTLNQSLDQITNSVSDSQFFRVNRKYLINFKAIKEVEHYFMRKLFVKLTVETPDKLLIHKEKTNIFLSWMSDR</sequence>
<evidence type="ECO:0000259" key="1">
    <source>
        <dbReference type="PROSITE" id="PS50930"/>
    </source>
</evidence>
<dbReference type="InterPro" id="IPR007492">
    <property type="entry name" value="LytTR_DNA-bd_dom"/>
</dbReference>
<dbReference type="AlphaFoldDB" id="A0A372NM61"/>
<dbReference type="RefSeq" id="WP_117394006.1">
    <property type="nucleotide sequence ID" value="NZ_QWDC01000005.1"/>
</dbReference>
<feature type="domain" description="HTH LytTR-type" evidence="1">
    <location>
        <begin position="90"/>
        <end position="162"/>
    </location>
</feature>
<protein>
    <submittedName>
        <fullName evidence="2">LytTR family transcriptional regulator</fullName>
    </submittedName>
</protein>
<dbReference type="Proteomes" id="UP000264217">
    <property type="component" value="Unassembled WGS sequence"/>
</dbReference>
<gene>
    <name evidence="2" type="ORF">D0C36_22595</name>
</gene>
<dbReference type="OrthoDB" id="651988at2"/>
<reference evidence="2 3" key="1">
    <citation type="submission" date="2018-08" db="EMBL/GenBank/DDBJ databases">
        <title>Mucilaginibacter sp. MYSH2.</title>
        <authorList>
            <person name="Seo T."/>
        </authorList>
    </citation>
    <scope>NUCLEOTIDE SEQUENCE [LARGE SCALE GENOMIC DNA]</scope>
    <source>
        <strain evidence="2 3">MYSH2</strain>
    </source>
</reference>
<keyword evidence="3" id="KW-1185">Reference proteome</keyword>
<comment type="caution">
    <text evidence="2">The sequence shown here is derived from an EMBL/GenBank/DDBJ whole genome shotgun (WGS) entry which is preliminary data.</text>
</comment>
<evidence type="ECO:0000313" key="3">
    <source>
        <dbReference type="Proteomes" id="UP000264217"/>
    </source>
</evidence>